<dbReference type="SMART" id="SM00220">
    <property type="entry name" value="S_TKc"/>
    <property type="match status" value="1"/>
</dbReference>
<dbReference type="InterPro" id="IPR019787">
    <property type="entry name" value="Znf_PHD-finger"/>
</dbReference>
<dbReference type="Pfam" id="PF00069">
    <property type="entry name" value="Pkinase"/>
    <property type="match status" value="1"/>
</dbReference>
<dbReference type="InterPro" id="IPR011009">
    <property type="entry name" value="Kinase-like_dom_sf"/>
</dbReference>
<dbReference type="GO" id="GO:0006338">
    <property type="term" value="P:chromatin remodeling"/>
    <property type="evidence" value="ECO:0007669"/>
    <property type="project" value="UniProtKB-ARBA"/>
</dbReference>
<evidence type="ECO:0000313" key="8">
    <source>
        <dbReference type="Proteomes" id="UP000076798"/>
    </source>
</evidence>
<dbReference type="SUPFAM" id="SSF56112">
    <property type="entry name" value="Protein kinase-like (PK-like)"/>
    <property type="match status" value="1"/>
</dbReference>
<evidence type="ECO:0000256" key="1">
    <source>
        <dbReference type="ARBA" id="ARBA00022723"/>
    </source>
</evidence>
<evidence type="ECO:0000256" key="3">
    <source>
        <dbReference type="ARBA" id="ARBA00022833"/>
    </source>
</evidence>
<gene>
    <name evidence="7" type="ORF">SISSUDRAFT_1049067</name>
</gene>
<dbReference type="InterPro" id="IPR008271">
    <property type="entry name" value="Ser/Thr_kinase_AS"/>
</dbReference>
<dbReference type="SMART" id="SM00298">
    <property type="entry name" value="CHROMO"/>
    <property type="match status" value="1"/>
</dbReference>
<keyword evidence="8" id="KW-1185">Reference proteome</keyword>
<organism evidence="7 8">
    <name type="scientific">Sistotremastrum suecicum HHB10207 ss-3</name>
    <dbReference type="NCBI Taxonomy" id="1314776"/>
    <lineage>
        <taxon>Eukaryota</taxon>
        <taxon>Fungi</taxon>
        <taxon>Dikarya</taxon>
        <taxon>Basidiomycota</taxon>
        <taxon>Agaricomycotina</taxon>
        <taxon>Agaricomycetes</taxon>
        <taxon>Sistotremastrales</taxon>
        <taxon>Sistotremastraceae</taxon>
        <taxon>Sistotremastrum</taxon>
    </lineage>
</organism>
<dbReference type="GO" id="GO:0008270">
    <property type="term" value="F:zinc ion binding"/>
    <property type="evidence" value="ECO:0007669"/>
    <property type="project" value="UniProtKB-KW"/>
</dbReference>
<dbReference type="InterPro" id="IPR001965">
    <property type="entry name" value="Znf_PHD"/>
</dbReference>
<keyword evidence="7" id="KW-0808">Transferase</keyword>
<dbReference type="InterPro" id="IPR051681">
    <property type="entry name" value="Ser/Thr_Kinases-Pseudokinases"/>
</dbReference>
<dbReference type="Pfam" id="PF00628">
    <property type="entry name" value="PHD"/>
    <property type="match status" value="1"/>
</dbReference>
<evidence type="ECO:0000313" key="7">
    <source>
        <dbReference type="EMBL" id="KZT37037.1"/>
    </source>
</evidence>
<dbReference type="STRING" id="1314776.A0A166C3H5"/>
<keyword evidence="3" id="KW-0862">Zinc</keyword>
<dbReference type="InterPro" id="IPR000953">
    <property type="entry name" value="Chromo/chromo_shadow_dom"/>
</dbReference>
<dbReference type="GO" id="GO:0005524">
    <property type="term" value="F:ATP binding"/>
    <property type="evidence" value="ECO:0007669"/>
    <property type="project" value="InterPro"/>
</dbReference>
<dbReference type="PROSITE" id="PS50013">
    <property type="entry name" value="CHROMO_2"/>
    <property type="match status" value="1"/>
</dbReference>
<feature type="domain" description="Protein kinase" evidence="5">
    <location>
        <begin position="28"/>
        <end position="321"/>
    </location>
</feature>
<dbReference type="SMART" id="SM00249">
    <property type="entry name" value="PHD"/>
    <property type="match status" value="1"/>
</dbReference>
<evidence type="ECO:0000256" key="4">
    <source>
        <dbReference type="SAM" id="MobiDB-lite"/>
    </source>
</evidence>
<dbReference type="PANTHER" id="PTHR44329">
    <property type="entry name" value="SERINE/THREONINE-PROTEIN KINASE TNNI3K-RELATED"/>
    <property type="match status" value="1"/>
</dbReference>
<dbReference type="InterPro" id="IPR000719">
    <property type="entry name" value="Prot_kinase_dom"/>
</dbReference>
<dbReference type="Proteomes" id="UP000076798">
    <property type="component" value="Unassembled WGS sequence"/>
</dbReference>
<feature type="domain" description="Chromo" evidence="6">
    <location>
        <begin position="451"/>
        <end position="531"/>
    </location>
</feature>
<dbReference type="Pfam" id="PF00385">
    <property type="entry name" value="Chromo"/>
    <property type="match status" value="1"/>
</dbReference>
<dbReference type="Gene3D" id="2.40.50.40">
    <property type="match status" value="1"/>
</dbReference>
<keyword evidence="7" id="KW-0418">Kinase</keyword>
<dbReference type="PROSITE" id="PS00108">
    <property type="entry name" value="PROTEIN_KINASE_ST"/>
    <property type="match status" value="1"/>
</dbReference>
<dbReference type="InterPro" id="IPR016197">
    <property type="entry name" value="Chromo-like_dom_sf"/>
</dbReference>
<protein>
    <submittedName>
        <fullName evidence="7">Kinase-like protein</fullName>
    </submittedName>
</protein>
<evidence type="ECO:0000259" key="5">
    <source>
        <dbReference type="PROSITE" id="PS50011"/>
    </source>
</evidence>
<dbReference type="SUPFAM" id="SSF54160">
    <property type="entry name" value="Chromo domain-like"/>
    <property type="match status" value="1"/>
</dbReference>
<dbReference type="Gene3D" id="3.30.40.10">
    <property type="entry name" value="Zinc/RING finger domain, C3HC4 (zinc finger)"/>
    <property type="match status" value="1"/>
</dbReference>
<feature type="region of interest" description="Disordered" evidence="4">
    <location>
        <begin position="1"/>
        <end position="21"/>
    </location>
</feature>
<dbReference type="Gene3D" id="1.10.510.10">
    <property type="entry name" value="Transferase(Phosphotransferase) domain 1"/>
    <property type="match status" value="1"/>
</dbReference>
<evidence type="ECO:0000259" key="6">
    <source>
        <dbReference type="PROSITE" id="PS50013"/>
    </source>
</evidence>
<keyword evidence="2" id="KW-0863">Zinc-finger</keyword>
<dbReference type="OrthoDB" id="2800760at2759"/>
<dbReference type="InterPro" id="IPR023780">
    <property type="entry name" value="Chromo_domain"/>
</dbReference>
<reference evidence="7 8" key="1">
    <citation type="journal article" date="2016" name="Mol. Biol. Evol.">
        <title>Comparative Genomics of Early-Diverging Mushroom-Forming Fungi Provides Insights into the Origins of Lignocellulose Decay Capabilities.</title>
        <authorList>
            <person name="Nagy L.G."/>
            <person name="Riley R."/>
            <person name="Tritt A."/>
            <person name="Adam C."/>
            <person name="Daum C."/>
            <person name="Floudas D."/>
            <person name="Sun H."/>
            <person name="Yadav J.S."/>
            <person name="Pangilinan J."/>
            <person name="Larsson K.H."/>
            <person name="Matsuura K."/>
            <person name="Barry K."/>
            <person name="Labutti K."/>
            <person name="Kuo R."/>
            <person name="Ohm R.A."/>
            <person name="Bhattacharya S.S."/>
            <person name="Shirouzu T."/>
            <person name="Yoshinaga Y."/>
            <person name="Martin F.M."/>
            <person name="Grigoriev I.V."/>
            <person name="Hibbett D.S."/>
        </authorList>
    </citation>
    <scope>NUCLEOTIDE SEQUENCE [LARGE SCALE GENOMIC DNA]</scope>
    <source>
        <strain evidence="7 8">HHB10207 ss-3</strain>
    </source>
</reference>
<proteinExistence type="predicted"/>
<name>A0A166C3H5_9AGAM</name>
<dbReference type="GO" id="GO:0004674">
    <property type="term" value="F:protein serine/threonine kinase activity"/>
    <property type="evidence" value="ECO:0007669"/>
    <property type="project" value="TreeGrafter"/>
</dbReference>
<evidence type="ECO:0000256" key="2">
    <source>
        <dbReference type="ARBA" id="ARBA00022771"/>
    </source>
</evidence>
<keyword evidence="1" id="KW-0479">Metal-binding</keyword>
<accession>A0A166C3H5</accession>
<dbReference type="CDD" id="cd00024">
    <property type="entry name" value="CD_CSD"/>
    <property type="match status" value="1"/>
</dbReference>
<dbReference type="PROSITE" id="PS50011">
    <property type="entry name" value="PROTEIN_KINASE_DOM"/>
    <property type="match status" value="1"/>
</dbReference>
<dbReference type="InterPro" id="IPR013083">
    <property type="entry name" value="Znf_RING/FYVE/PHD"/>
</dbReference>
<dbReference type="CDD" id="cd15517">
    <property type="entry name" value="PHD_TCF19_like"/>
    <property type="match status" value="1"/>
</dbReference>
<sequence>MAFPSLRADESSRTQESQNLTDRITGLDRSTNRCAVGGYSDIYQARIDEQIVAVKVFREVHVDGDEKKRSLARNVNWEMRLWSSMQHENILPFLGFCFFHGTYGSADSDVSTFSLVSPWMQNGTVIDYVRSNAEVDRVKLLIEICSGLSYLHSKGVVHGDLKGSNILVSDEGTAVLADFGLARLISADAVFSSEVASTTTGLKGTVRYMAPELACAVDSTLNATHESDIWAFGCVVLELISFLLPYATCRTPASIIFAMINRIPPFTSVSGSLDATGTASSVPTDFEHYRTLWSLCKECWNFNPSSRPDCLRILGILRPLRFGTTHLRNHLASSTSVHATRQKTRTRTSGHVTYGARQSLIAKIEKQLPHLVWPTPHDTESTLWIQCDTCHFWYHFGCVGLAGGLDRNEEDFICPPCSQNILLGNRIRVKNTLSVVECMVPHCPYSTEEEYYIEKILAMRYSNAHEAGVDQPWLIKWQGYSIEETTWEPESNVPHDVIRIFQDVPVKLNCRADDGRPVTCLPEAIKLFKTY</sequence>
<dbReference type="EMBL" id="KV428093">
    <property type="protein sequence ID" value="KZT37037.1"/>
    <property type="molecule type" value="Genomic_DNA"/>
</dbReference>
<dbReference type="AlphaFoldDB" id="A0A166C3H5"/>